<dbReference type="InterPro" id="IPR053877">
    <property type="entry name" value="RskA_N"/>
</dbReference>
<dbReference type="InterPro" id="IPR018764">
    <property type="entry name" value="RskA_C"/>
</dbReference>
<dbReference type="AlphaFoldDB" id="A0A6P1CNF8"/>
<evidence type="ECO:0000256" key="6">
    <source>
        <dbReference type="ARBA" id="ARBA00023136"/>
    </source>
</evidence>
<dbReference type="GO" id="GO:0016989">
    <property type="term" value="F:sigma factor antagonist activity"/>
    <property type="evidence" value="ECO:0007669"/>
    <property type="project" value="TreeGrafter"/>
</dbReference>
<evidence type="ECO:0000313" key="14">
    <source>
        <dbReference type="Proteomes" id="UP000471166"/>
    </source>
</evidence>
<dbReference type="InterPro" id="IPR041916">
    <property type="entry name" value="Anti_sigma_zinc_sf"/>
</dbReference>
<evidence type="ECO:0000256" key="7">
    <source>
        <dbReference type="ARBA" id="ARBA00023163"/>
    </source>
</evidence>
<dbReference type="PANTHER" id="PTHR37461">
    <property type="entry name" value="ANTI-SIGMA-K FACTOR RSKA"/>
    <property type="match status" value="1"/>
</dbReference>
<evidence type="ECO:0000256" key="8">
    <source>
        <dbReference type="ARBA" id="ARBA00029829"/>
    </source>
</evidence>
<dbReference type="Pfam" id="PF22618">
    <property type="entry name" value="RskA_N"/>
    <property type="match status" value="1"/>
</dbReference>
<keyword evidence="4 10" id="KW-1133">Transmembrane helix</keyword>
<dbReference type="Gene3D" id="1.10.10.1320">
    <property type="entry name" value="Anti-sigma factor, zinc-finger domain"/>
    <property type="match status" value="1"/>
</dbReference>
<dbReference type="EMBL" id="JAAGVB010000023">
    <property type="protein sequence ID" value="NEW34101.1"/>
    <property type="molecule type" value="Genomic_DNA"/>
</dbReference>
<evidence type="ECO:0000259" key="11">
    <source>
        <dbReference type="Pfam" id="PF10099"/>
    </source>
</evidence>
<protein>
    <recommendedName>
        <fullName evidence="9">Regulator of SigK</fullName>
    </recommendedName>
    <alternativeName>
        <fullName evidence="8">Sigma-K anti-sigma factor RskA</fullName>
    </alternativeName>
</protein>
<keyword evidence="6 10" id="KW-0472">Membrane</keyword>
<sequence length="258" mass="27268">MGSNGCRAASQERWAMSDDSRRSELLDLAYPYALDALSDADRREAERLLDEADESTAGEFRDTVRAVRETLASMTVIHAVPAPPNVEEALLRAIDEHSAVVDGLSERRDRARRLRWLVAAAALVVAIAVGAGIVSYLGRPDDTGQVTAQQVIAEPDTRNRVVQSANGGAMSVFSSPGLAAAAVSFDDMPPPPPGKVYQMWLIPAGGQPYSVDVMDSLPTPDAPRVVRTGDAAQLAVSVEPEGGSAQPTTEPVVAVPLG</sequence>
<evidence type="ECO:0000256" key="2">
    <source>
        <dbReference type="ARBA" id="ARBA00022475"/>
    </source>
</evidence>
<name>A0A6P1CNF8_9NOCA</name>
<keyword evidence="7" id="KW-0804">Transcription</keyword>
<dbReference type="InterPro" id="IPR051474">
    <property type="entry name" value="Anti-sigma-K/W_factor"/>
</dbReference>
<feature type="domain" description="Anti-sigma K factor RskA C-terminal" evidence="11">
    <location>
        <begin position="117"/>
        <end position="252"/>
    </location>
</feature>
<dbReference type="GO" id="GO:0006417">
    <property type="term" value="P:regulation of translation"/>
    <property type="evidence" value="ECO:0007669"/>
    <property type="project" value="TreeGrafter"/>
</dbReference>
<feature type="transmembrane region" description="Helical" evidence="10">
    <location>
        <begin position="116"/>
        <end position="137"/>
    </location>
</feature>
<dbReference type="Pfam" id="PF10099">
    <property type="entry name" value="RskA_C"/>
    <property type="match status" value="1"/>
</dbReference>
<evidence type="ECO:0000256" key="5">
    <source>
        <dbReference type="ARBA" id="ARBA00023015"/>
    </source>
</evidence>
<evidence type="ECO:0000256" key="9">
    <source>
        <dbReference type="ARBA" id="ARBA00030803"/>
    </source>
</evidence>
<evidence type="ECO:0000313" key="13">
    <source>
        <dbReference type="EMBL" id="NEW34101.1"/>
    </source>
</evidence>
<dbReference type="Proteomes" id="UP000471166">
    <property type="component" value="Unassembled WGS sequence"/>
</dbReference>
<comment type="subcellular location">
    <subcellularLocation>
        <location evidence="1">Cell membrane</location>
        <topology evidence="1">Single-pass membrane protein</topology>
    </subcellularLocation>
</comment>
<evidence type="ECO:0000256" key="3">
    <source>
        <dbReference type="ARBA" id="ARBA00022692"/>
    </source>
</evidence>
<feature type="domain" description="Anti-sigma-K factor RskA N-terminal" evidence="12">
    <location>
        <begin position="25"/>
        <end position="72"/>
    </location>
</feature>
<comment type="caution">
    <text evidence="13">The sequence shown here is derived from an EMBL/GenBank/DDBJ whole genome shotgun (WGS) entry which is preliminary data.</text>
</comment>
<evidence type="ECO:0000256" key="10">
    <source>
        <dbReference type="SAM" id="Phobius"/>
    </source>
</evidence>
<proteinExistence type="predicted"/>
<reference evidence="13 14" key="1">
    <citation type="submission" date="2020-01" db="EMBL/GenBank/DDBJ databases">
        <title>Genetics and antimicrobial susceptibilities of Nocardia species isolated from the soil; a comparison with species isolated from humans.</title>
        <authorList>
            <person name="Carrasco G."/>
            <person name="Monzon S."/>
            <person name="Sansegundo M."/>
            <person name="Garcia E."/>
            <person name="Garrido N."/>
            <person name="Medina M.J."/>
            <person name="Villalon P."/>
            <person name="Ramirez-Arocha A.C."/>
            <person name="Jimenez P."/>
            <person name="Cuesta I."/>
            <person name="Valdezate S."/>
        </authorList>
    </citation>
    <scope>NUCLEOTIDE SEQUENCE [LARGE SCALE GENOMIC DNA]</scope>
    <source>
        <strain evidence="13 14">CNM20110626</strain>
    </source>
</reference>
<keyword evidence="3 10" id="KW-0812">Transmembrane</keyword>
<dbReference type="PANTHER" id="PTHR37461:SF1">
    <property type="entry name" value="ANTI-SIGMA-K FACTOR RSKA"/>
    <property type="match status" value="1"/>
</dbReference>
<evidence type="ECO:0000259" key="12">
    <source>
        <dbReference type="Pfam" id="PF22618"/>
    </source>
</evidence>
<gene>
    <name evidence="13" type="ORF">GV791_16280</name>
</gene>
<accession>A0A6P1CNF8</accession>
<keyword evidence="5" id="KW-0805">Transcription regulation</keyword>
<evidence type="ECO:0000256" key="4">
    <source>
        <dbReference type="ARBA" id="ARBA00022989"/>
    </source>
</evidence>
<evidence type="ECO:0000256" key="1">
    <source>
        <dbReference type="ARBA" id="ARBA00004162"/>
    </source>
</evidence>
<keyword evidence="2" id="KW-1003">Cell membrane</keyword>
<dbReference type="GO" id="GO:0005886">
    <property type="term" value="C:plasma membrane"/>
    <property type="evidence" value="ECO:0007669"/>
    <property type="project" value="UniProtKB-SubCell"/>
</dbReference>
<organism evidence="13 14">
    <name type="scientific">Nocardia cyriacigeorgica</name>
    <dbReference type="NCBI Taxonomy" id="135487"/>
    <lineage>
        <taxon>Bacteria</taxon>
        <taxon>Bacillati</taxon>
        <taxon>Actinomycetota</taxon>
        <taxon>Actinomycetes</taxon>
        <taxon>Mycobacteriales</taxon>
        <taxon>Nocardiaceae</taxon>
        <taxon>Nocardia</taxon>
    </lineage>
</organism>